<gene>
    <name evidence="1" type="ORF">SAMN02745218_02794</name>
</gene>
<dbReference type="AlphaFoldDB" id="A0A1M5DD47"/>
<name>A0A1M5DD47_9FIRM</name>
<dbReference type="OrthoDB" id="9790489at2"/>
<reference evidence="2" key="1">
    <citation type="submission" date="2016-11" db="EMBL/GenBank/DDBJ databases">
        <authorList>
            <person name="Varghese N."/>
            <person name="Submissions S."/>
        </authorList>
    </citation>
    <scope>NUCLEOTIDE SEQUENCE [LARGE SCALE GENOMIC DNA]</scope>
    <source>
        <strain evidence="2">DSM 11792</strain>
    </source>
</reference>
<evidence type="ECO:0000313" key="1">
    <source>
        <dbReference type="EMBL" id="SHF65008.1"/>
    </source>
</evidence>
<sequence length="168" mass="18754">MNLIPAARNGKIIFLPSGECNQSNRVSIPAVGAVIRYSDNPNTHHRQRVSIPAVGAVIPSAVLRPLCALFAFILQLAGKLFCPKALTAKRKERSVTDTLTVSSLNSERETPYTVRTNVFRGLKACSICGKDFAPTSNRQKYCPDCRKEVEREKNREYVKRHRQKKKAG</sequence>
<dbReference type="EMBL" id="FQUW01000048">
    <property type="protein sequence ID" value="SHF65008.1"/>
    <property type="molecule type" value="Genomic_DNA"/>
</dbReference>
<organism evidence="1 2">
    <name type="scientific">Desulfofundulus australicus DSM 11792</name>
    <dbReference type="NCBI Taxonomy" id="1121425"/>
    <lineage>
        <taxon>Bacteria</taxon>
        <taxon>Bacillati</taxon>
        <taxon>Bacillota</taxon>
        <taxon>Clostridia</taxon>
        <taxon>Eubacteriales</taxon>
        <taxon>Peptococcaceae</taxon>
        <taxon>Desulfofundulus</taxon>
    </lineage>
</organism>
<dbReference type="Proteomes" id="UP000184196">
    <property type="component" value="Unassembled WGS sequence"/>
</dbReference>
<protein>
    <submittedName>
        <fullName evidence="1">Uncharacterized protein</fullName>
    </submittedName>
</protein>
<proteinExistence type="predicted"/>
<accession>A0A1M5DD47</accession>
<dbReference type="CDD" id="cd14686">
    <property type="entry name" value="bZIP"/>
    <property type="match status" value="1"/>
</dbReference>
<evidence type="ECO:0000313" key="2">
    <source>
        <dbReference type="Proteomes" id="UP000184196"/>
    </source>
</evidence>
<keyword evidence="2" id="KW-1185">Reference proteome</keyword>
<dbReference type="RefSeq" id="WP_073167343.1">
    <property type="nucleotide sequence ID" value="NZ_FQUW01000048.1"/>
</dbReference>